<organism evidence="1 3">
    <name type="scientific">Iodobacter fluviatilis</name>
    <dbReference type="NCBI Taxonomy" id="537"/>
    <lineage>
        <taxon>Bacteria</taxon>
        <taxon>Pseudomonadati</taxon>
        <taxon>Pseudomonadota</taxon>
        <taxon>Betaproteobacteria</taxon>
        <taxon>Neisseriales</taxon>
        <taxon>Chitinibacteraceae</taxon>
        <taxon>Iodobacter</taxon>
    </lineage>
</organism>
<evidence type="ECO:0000313" key="4">
    <source>
        <dbReference type="Proteomes" id="UP000295794"/>
    </source>
</evidence>
<dbReference type="NCBIfam" id="TIGR03353">
    <property type="entry name" value="VI_chp_4"/>
    <property type="match status" value="1"/>
</dbReference>
<accession>A0A377Q7N0</accession>
<dbReference type="Proteomes" id="UP000295794">
    <property type="component" value="Unassembled WGS sequence"/>
</dbReference>
<dbReference type="PANTHER" id="PTHR35566:SF1">
    <property type="entry name" value="TYPE VI SECRETION SYSTEM BASEPLATE COMPONENT TSSK1"/>
    <property type="match status" value="1"/>
</dbReference>
<gene>
    <name evidence="2" type="ORF">EV682_102297</name>
    <name evidence="1" type="ORF">NCTC11159_01822</name>
</gene>
<protein>
    <submittedName>
        <fullName evidence="2">Type VI secretion system protein ImpJ</fullName>
    </submittedName>
    <submittedName>
        <fullName evidence="1">Uncharacterized protein conserved in bacteria</fullName>
    </submittedName>
</protein>
<reference evidence="1 3" key="1">
    <citation type="submission" date="2018-06" db="EMBL/GenBank/DDBJ databases">
        <authorList>
            <consortium name="Pathogen Informatics"/>
            <person name="Doyle S."/>
        </authorList>
    </citation>
    <scope>NUCLEOTIDE SEQUENCE [LARGE SCALE GENOMIC DNA]</scope>
    <source>
        <strain evidence="1 3">NCTC11159</strain>
    </source>
</reference>
<keyword evidence="4" id="KW-1185">Reference proteome</keyword>
<dbReference type="EMBL" id="SMBT01000002">
    <property type="protein sequence ID" value="TCU89385.1"/>
    <property type="molecule type" value="Genomic_DNA"/>
</dbReference>
<dbReference type="RefSeq" id="WP_115227032.1">
    <property type="nucleotide sequence ID" value="NZ_CAWOLO010000002.1"/>
</dbReference>
<evidence type="ECO:0000313" key="3">
    <source>
        <dbReference type="Proteomes" id="UP000255108"/>
    </source>
</evidence>
<dbReference type="OrthoDB" id="9775333at2"/>
<proteinExistence type="predicted"/>
<name>A0A377Q7N0_9NEIS</name>
<evidence type="ECO:0000313" key="2">
    <source>
        <dbReference type="EMBL" id="TCU89385.1"/>
    </source>
</evidence>
<dbReference type="EMBL" id="UGHR01000001">
    <property type="protein sequence ID" value="STQ90755.1"/>
    <property type="molecule type" value="Genomic_DNA"/>
</dbReference>
<reference evidence="2 4" key="2">
    <citation type="submission" date="2019-03" db="EMBL/GenBank/DDBJ databases">
        <title>Genomic Encyclopedia of Type Strains, Phase IV (KMG-IV): sequencing the most valuable type-strain genomes for metagenomic binning, comparative biology and taxonomic classification.</title>
        <authorList>
            <person name="Goeker M."/>
        </authorList>
    </citation>
    <scope>NUCLEOTIDE SEQUENCE [LARGE SCALE GENOMIC DNA]</scope>
    <source>
        <strain evidence="2 4">DSM 3764</strain>
    </source>
</reference>
<evidence type="ECO:0000313" key="1">
    <source>
        <dbReference type="EMBL" id="STQ90755.1"/>
    </source>
</evidence>
<dbReference type="Proteomes" id="UP000255108">
    <property type="component" value="Unassembled WGS sequence"/>
</dbReference>
<dbReference type="PANTHER" id="PTHR35566">
    <property type="entry name" value="BLR3599 PROTEIN"/>
    <property type="match status" value="1"/>
</dbReference>
<sequence>MGQIPEAICWSEGMQLLPQHFQQQSLRAEILAAQLVAAAQPYYWGVLNVEIDEAALISGTLRVLALEAILPDGLWLCIRPGVHPPLELNFQDLVTASPQHQLTLYLVVPPLYRAGELDASGRRYVSQDGKDIPDLVSKESPAVLTFWRPDLAILDEQHRADGVCLPLLRVEEGAGGFARKAYFAPQPRVLPESLLGKRIAALCTEIRGKCAFLAGRLRQALQDNNEGDSARIDRQLAALWARLPELQSALDSRVAHPLSLYLILNGVAGSVCALNPQAGVPAFRAFHYEELLACFDDVIGFIMKSVMRIKAGYGRSEFTLEKEGFVIRPPAVLRLGGQWVIGVQMPGGAGDDAARLWLDRAVIASLSQLETLQRQRMRGVLYRPLDRQEQVSYSVGDDTRLFSLYEFGEWFNPDEPLCIAVPAQNAAAEPLSIVLFFPEASDDIPVLNEADHD</sequence>
<dbReference type="Pfam" id="PF05936">
    <property type="entry name" value="T6SS_VasE"/>
    <property type="match status" value="1"/>
</dbReference>
<dbReference type="InterPro" id="IPR010263">
    <property type="entry name" value="T6SS_TssK"/>
</dbReference>
<dbReference type="AlphaFoldDB" id="A0A377Q7N0"/>